<keyword evidence="7" id="KW-0378">Hydrolase</keyword>
<dbReference type="Gene3D" id="3.40.50.1000">
    <property type="entry name" value="HAD superfamily/HAD-like"/>
    <property type="match status" value="1"/>
</dbReference>
<accession>A0A0W1JPZ7</accession>
<comment type="similarity">
    <text evidence="3">Belongs to the HAD-like hydrolase superfamily. SerB family.</text>
</comment>
<dbReference type="InterPro" id="IPR036412">
    <property type="entry name" value="HAD-like_sf"/>
</dbReference>
<dbReference type="SUPFAM" id="SSF56784">
    <property type="entry name" value="HAD-like"/>
    <property type="match status" value="1"/>
</dbReference>
<evidence type="ECO:0000313" key="13">
    <source>
        <dbReference type="Proteomes" id="UP000054623"/>
    </source>
</evidence>
<dbReference type="PANTHER" id="PTHR43344">
    <property type="entry name" value="PHOSPHOSERINE PHOSPHATASE"/>
    <property type="match status" value="1"/>
</dbReference>
<dbReference type="GO" id="GO:0005737">
    <property type="term" value="C:cytoplasm"/>
    <property type="evidence" value="ECO:0007669"/>
    <property type="project" value="TreeGrafter"/>
</dbReference>
<evidence type="ECO:0000256" key="4">
    <source>
        <dbReference type="ARBA" id="ARBA00012640"/>
    </source>
</evidence>
<dbReference type="Proteomes" id="UP000054623">
    <property type="component" value="Unassembled WGS sequence"/>
</dbReference>
<dbReference type="OrthoDB" id="9790031at2"/>
<organism evidence="12 13">
    <name type="scientific">Desulfitobacterium hafniense</name>
    <name type="common">Desulfitobacterium frappieri</name>
    <dbReference type="NCBI Taxonomy" id="49338"/>
    <lineage>
        <taxon>Bacteria</taxon>
        <taxon>Bacillati</taxon>
        <taxon>Bacillota</taxon>
        <taxon>Clostridia</taxon>
        <taxon>Eubacteriales</taxon>
        <taxon>Desulfitobacteriaceae</taxon>
        <taxon>Desulfitobacterium</taxon>
    </lineage>
</organism>
<dbReference type="PANTHER" id="PTHR43344:SF2">
    <property type="entry name" value="PHOSPHOSERINE PHOSPHATASE"/>
    <property type="match status" value="1"/>
</dbReference>
<gene>
    <name evidence="12" type="ORF">AT727_02520</name>
</gene>
<keyword evidence="5" id="KW-0028">Amino-acid biosynthesis</keyword>
<dbReference type="InterPro" id="IPR023214">
    <property type="entry name" value="HAD_sf"/>
</dbReference>
<evidence type="ECO:0000256" key="3">
    <source>
        <dbReference type="ARBA" id="ARBA00009184"/>
    </source>
</evidence>
<evidence type="ECO:0000313" key="12">
    <source>
        <dbReference type="EMBL" id="KTE93849.1"/>
    </source>
</evidence>
<keyword evidence="6" id="KW-0479">Metal-binding</keyword>
<evidence type="ECO:0000256" key="10">
    <source>
        <dbReference type="ARBA" id="ARBA00048138"/>
    </source>
</evidence>
<evidence type="ECO:0000256" key="6">
    <source>
        <dbReference type="ARBA" id="ARBA00022723"/>
    </source>
</evidence>
<dbReference type="GO" id="GO:0036424">
    <property type="term" value="F:L-phosphoserine phosphatase activity"/>
    <property type="evidence" value="ECO:0007669"/>
    <property type="project" value="TreeGrafter"/>
</dbReference>
<dbReference type="AlphaFoldDB" id="A0A0W1JPZ7"/>
<comment type="pathway">
    <text evidence="2">Amino-acid biosynthesis; L-serine biosynthesis; L-serine from 3-phospho-D-glycerate: step 3/3.</text>
</comment>
<keyword evidence="9" id="KW-0718">Serine biosynthesis</keyword>
<protein>
    <recommendedName>
        <fullName evidence="4">phosphoserine phosphatase</fullName>
        <ecNumber evidence="4">3.1.3.3</ecNumber>
    </recommendedName>
</protein>
<dbReference type="EMBL" id="LOCK01000001">
    <property type="protein sequence ID" value="KTE93849.1"/>
    <property type="molecule type" value="Genomic_DNA"/>
</dbReference>
<evidence type="ECO:0000256" key="2">
    <source>
        <dbReference type="ARBA" id="ARBA00005135"/>
    </source>
</evidence>
<evidence type="ECO:0000256" key="8">
    <source>
        <dbReference type="ARBA" id="ARBA00022842"/>
    </source>
</evidence>
<reference evidence="12 13" key="1">
    <citation type="submission" date="2015-12" db="EMBL/GenBank/DDBJ databases">
        <title>Draft Genome Sequence of Desulfitobacterium hafniense Strain DH, a Sulfate-reducing Bacterium Isolated from Paddy Soils.</title>
        <authorList>
            <person name="Bao P."/>
            <person name="Zhang X."/>
            <person name="Li G."/>
        </authorList>
    </citation>
    <scope>NUCLEOTIDE SEQUENCE [LARGE SCALE GENOMIC DNA]</scope>
    <source>
        <strain evidence="12 13">DH</strain>
    </source>
</reference>
<sequence length="202" mass="22715">MASNYLFLFDLDSTISKVEILPELAKQTGCYAQMKLVTEQTMLGELPFEHSFLQRVNILRDIEIDVVNNIISDRIPLNEQIVDFIKANRERCLIITGNLDVWIDSLMKKLGMQGRYFSSRAEVNQNKLHKVTCVIDKSIVVSQLNQVFVAIGDGDNDAGMIKTADIGIGFGGVRPIANSVLENTTYAVYSEEKLCQLLKRLL</sequence>
<evidence type="ECO:0000256" key="9">
    <source>
        <dbReference type="ARBA" id="ARBA00023299"/>
    </source>
</evidence>
<evidence type="ECO:0000256" key="1">
    <source>
        <dbReference type="ARBA" id="ARBA00001946"/>
    </source>
</evidence>
<comment type="catalytic activity">
    <reaction evidence="10">
        <text>O-phospho-L-serine + H2O = L-serine + phosphate</text>
        <dbReference type="Rhea" id="RHEA:21208"/>
        <dbReference type="ChEBI" id="CHEBI:15377"/>
        <dbReference type="ChEBI" id="CHEBI:33384"/>
        <dbReference type="ChEBI" id="CHEBI:43474"/>
        <dbReference type="ChEBI" id="CHEBI:57524"/>
        <dbReference type="EC" id="3.1.3.3"/>
    </reaction>
</comment>
<dbReference type="Pfam" id="PF00702">
    <property type="entry name" value="Hydrolase"/>
    <property type="match status" value="1"/>
</dbReference>
<dbReference type="GO" id="GO:0006564">
    <property type="term" value="P:L-serine biosynthetic process"/>
    <property type="evidence" value="ECO:0007669"/>
    <property type="project" value="UniProtKB-KW"/>
</dbReference>
<evidence type="ECO:0000256" key="7">
    <source>
        <dbReference type="ARBA" id="ARBA00022801"/>
    </source>
</evidence>
<name>A0A0W1JPZ7_DESHA</name>
<evidence type="ECO:0000256" key="11">
    <source>
        <dbReference type="ARBA" id="ARBA00048523"/>
    </source>
</evidence>
<dbReference type="GO" id="GO:0000287">
    <property type="term" value="F:magnesium ion binding"/>
    <property type="evidence" value="ECO:0007669"/>
    <property type="project" value="TreeGrafter"/>
</dbReference>
<dbReference type="EC" id="3.1.3.3" evidence="4"/>
<evidence type="ECO:0000256" key="5">
    <source>
        <dbReference type="ARBA" id="ARBA00022605"/>
    </source>
</evidence>
<comment type="cofactor">
    <cofactor evidence="1">
        <name>Mg(2+)</name>
        <dbReference type="ChEBI" id="CHEBI:18420"/>
    </cofactor>
</comment>
<proteinExistence type="inferred from homology"/>
<dbReference type="InterPro" id="IPR050582">
    <property type="entry name" value="HAD-like_SerB"/>
</dbReference>
<comment type="caution">
    <text evidence="12">The sequence shown here is derived from an EMBL/GenBank/DDBJ whole genome shotgun (WGS) entry which is preliminary data.</text>
</comment>
<dbReference type="NCBIfam" id="TIGR01488">
    <property type="entry name" value="HAD-SF-IB"/>
    <property type="match status" value="1"/>
</dbReference>
<comment type="catalytic activity">
    <reaction evidence="11">
        <text>O-phospho-D-serine + H2O = D-serine + phosphate</text>
        <dbReference type="Rhea" id="RHEA:24873"/>
        <dbReference type="ChEBI" id="CHEBI:15377"/>
        <dbReference type="ChEBI" id="CHEBI:35247"/>
        <dbReference type="ChEBI" id="CHEBI:43474"/>
        <dbReference type="ChEBI" id="CHEBI:58680"/>
        <dbReference type="EC" id="3.1.3.3"/>
    </reaction>
</comment>
<keyword evidence="8" id="KW-0460">Magnesium</keyword>
<dbReference type="RefSeq" id="WP_058490633.1">
    <property type="nucleotide sequence ID" value="NZ_LOCK01000001.1"/>
</dbReference>